<accession>A0A2P2J166</accession>
<organism evidence="1">
    <name type="scientific">Rhizophora mucronata</name>
    <name type="common">Asiatic mangrove</name>
    <dbReference type="NCBI Taxonomy" id="61149"/>
    <lineage>
        <taxon>Eukaryota</taxon>
        <taxon>Viridiplantae</taxon>
        <taxon>Streptophyta</taxon>
        <taxon>Embryophyta</taxon>
        <taxon>Tracheophyta</taxon>
        <taxon>Spermatophyta</taxon>
        <taxon>Magnoliopsida</taxon>
        <taxon>eudicotyledons</taxon>
        <taxon>Gunneridae</taxon>
        <taxon>Pentapetalae</taxon>
        <taxon>rosids</taxon>
        <taxon>fabids</taxon>
        <taxon>Malpighiales</taxon>
        <taxon>Rhizophoraceae</taxon>
        <taxon>Rhizophora</taxon>
    </lineage>
</organism>
<dbReference type="EMBL" id="GGEC01006704">
    <property type="protein sequence ID" value="MBW87187.1"/>
    <property type="molecule type" value="Transcribed_RNA"/>
</dbReference>
<evidence type="ECO:0000313" key="1">
    <source>
        <dbReference type="EMBL" id="MBW87187.1"/>
    </source>
</evidence>
<protein>
    <submittedName>
        <fullName evidence="1">Uncharacterized protein</fullName>
    </submittedName>
</protein>
<name>A0A2P2J166_RHIMU</name>
<proteinExistence type="predicted"/>
<reference evidence="1" key="1">
    <citation type="submission" date="2018-02" db="EMBL/GenBank/DDBJ databases">
        <title>Rhizophora mucronata_Transcriptome.</title>
        <authorList>
            <person name="Meera S.P."/>
            <person name="Sreeshan A."/>
            <person name="Augustine A."/>
        </authorList>
    </citation>
    <scope>NUCLEOTIDE SEQUENCE</scope>
    <source>
        <tissue evidence="1">Leaf</tissue>
    </source>
</reference>
<dbReference type="AlphaFoldDB" id="A0A2P2J166"/>
<sequence>MSEFWLPFQHMISFLLNDGPLFKRTILQNLPNLW</sequence>